<evidence type="ECO:0000256" key="2">
    <source>
        <dbReference type="ARBA" id="ARBA00022737"/>
    </source>
</evidence>
<protein>
    <recommendedName>
        <fullName evidence="8">Pentacotripeptide-repeat region of PRORP domain-containing protein</fullName>
    </recommendedName>
</protein>
<keyword evidence="7" id="KW-1185">Reference proteome</keyword>
<dbReference type="NCBIfam" id="TIGR00756">
    <property type="entry name" value="PPR"/>
    <property type="match status" value="1"/>
</dbReference>
<dbReference type="OrthoDB" id="185373at2759"/>
<keyword evidence="2" id="KW-0677">Repeat</keyword>
<dbReference type="PANTHER" id="PTHR47447">
    <property type="entry name" value="OS03G0856100 PROTEIN"/>
    <property type="match status" value="1"/>
</dbReference>
<dbReference type="Pfam" id="PF13812">
    <property type="entry name" value="PPR_3"/>
    <property type="match status" value="1"/>
</dbReference>
<comment type="subunit">
    <text evidence="4">Binds to mitochondrial small subunit 15S rRNA.</text>
</comment>
<gene>
    <name evidence="6" type="ORF">BJ684DRAFT_20844</name>
</gene>
<organism evidence="6 7">
    <name type="scientific">Piptocephalis cylindrospora</name>
    <dbReference type="NCBI Taxonomy" id="1907219"/>
    <lineage>
        <taxon>Eukaryota</taxon>
        <taxon>Fungi</taxon>
        <taxon>Fungi incertae sedis</taxon>
        <taxon>Zoopagomycota</taxon>
        <taxon>Zoopagomycotina</taxon>
        <taxon>Zoopagomycetes</taxon>
        <taxon>Zoopagales</taxon>
        <taxon>Piptocephalidaceae</taxon>
        <taxon>Piptocephalis</taxon>
    </lineage>
</organism>
<evidence type="ECO:0000313" key="7">
    <source>
        <dbReference type="Proteomes" id="UP000267251"/>
    </source>
</evidence>
<accession>A0A4P9Y1G7</accession>
<evidence type="ECO:0000256" key="3">
    <source>
        <dbReference type="ARBA" id="ARBA00044493"/>
    </source>
</evidence>
<feature type="non-terminal residue" evidence="6">
    <location>
        <position position="108"/>
    </location>
</feature>
<evidence type="ECO:0000256" key="4">
    <source>
        <dbReference type="ARBA" id="ARBA00044511"/>
    </source>
</evidence>
<comment type="function">
    <text evidence="3">Regulates mitochondrial small subunit maturation by controlling 15S rRNA 5'-end processing. Localizes to the 5' precursor of the 15S rRNA in a position that is subsequently occupied by mS47 in the mature yeast mtSSU. Uses structure and sequence-specific RNA recognition, binding to a single-stranded region of the precursor and specifically recognizing bases -6 to -1. The exchange of Ccm1 for mS47 is coupled to the irreversible removal of precursor rRNA that is accompanied by conformational changes of the mitoribosomal proteins uS5m and mS26. These conformational changes signal completion of 5'-end rRNA processing through protection of the mature 5'-end of the 15S rRNA and stabilization of mS47. The removal of the 5' precursor together with the dissociation of Ccm1 may be catalyzed by the 5'-3' exoribonuclease Pet127. Involved in the specific removal of group I introns in mitochondrial encoded transcripts.</text>
</comment>
<proteinExistence type="inferred from homology"/>
<evidence type="ECO:0000256" key="5">
    <source>
        <dbReference type="PROSITE-ProRule" id="PRU00708"/>
    </source>
</evidence>
<comment type="similarity">
    <text evidence="1">Belongs to the CCM1 family.</text>
</comment>
<dbReference type="PANTHER" id="PTHR47447:SF17">
    <property type="entry name" value="OS12G0638900 PROTEIN"/>
    <property type="match status" value="1"/>
</dbReference>
<evidence type="ECO:0000313" key="6">
    <source>
        <dbReference type="EMBL" id="RKP12625.1"/>
    </source>
</evidence>
<feature type="repeat" description="PPR" evidence="5">
    <location>
        <begin position="55"/>
        <end position="89"/>
    </location>
</feature>
<name>A0A4P9Y1G7_9FUNG</name>
<dbReference type="PROSITE" id="PS51375">
    <property type="entry name" value="PPR"/>
    <property type="match status" value="1"/>
</dbReference>
<dbReference type="EMBL" id="KZ988262">
    <property type="protein sequence ID" value="RKP12625.1"/>
    <property type="molecule type" value="Genomic_DNA"/>
</dbReference>
<evidence type="ECO:0000256" key="1">
    <source>
        <dbReference type="ARBA" id="ARBA00006192"/>
    </source>
</evidence>
<reference evidence="7" key="1">
    <citation type="journal article" date="2018" name="Nat. Microbiol.">
        <title>Leveraging single-cell genomics to expand the fungal tree of life.</title>
        <authorList>
            <person name="Ahrendt S.R."/>
            <person name="Quandt C.A."/>
            <person name="Ciobanu D."/>
            <person name="Clum A."/>
            <person name="Salamov A."/>
            <person name="Andreopoulos B."/>
            <person name="Cheng J.F."/>
            <person name="Woyke T."/>
            <person name="Pelin A."/>
            <person name="Henrissat B."/>
            <person name="Reynolds N.K."/>
            <person name="Benny G.L."/>
            <person name="Smith M.E."/>
            <person name="James T.Y."/>
            <person name="Grigoriev I.V."/>
        </authorList>
    </citation>
    <scope>NUCLEOTIDE SEQUENCE [LARGE SCALE GENOMIC DNA]</scope>
</reference>
<dbReference type="InterPro" id="IPR011990">
    <property type="entry name" value="TPR-like_helical_dom_sf"/>
</dbReference>
<dbReference type="Gene3D" id="1.25.40.10">
    <property type="entry name" value="Tetratricopeptide repeat domain"/>
    <property type="match status" value="1"/>
</dbReference>
<dbReference type="InterPro" id="IPR002885">
    <property type="entry name" value="PPR_rpt"/>
</dbReference>
<dbReference type="AlphaFoldDB" id="A0A4P9Y1G7"/>
<dbReference type="Proteomes" id="UP000267251">
    <property type="component" value="Unassembled WGS sequence"/>
</dbReference>
<sequence length="108" mass="11566">MLALNVDPTHVTENALIVLFARRRDPEGAEIILKELSAPAPERISKTTGKALIPTVFLYGPLMAAYAAVGDIAGAEGVFSRILQSGIQPTSAIFNVLIAQRARQHDLS</sequence>
<evidence type="ECO:0008006" key="8">
    <source>
        <dbReference type="Google" id="ProtNLM"/>
    </source>
</evidence>